<dbReference type="AlphaFoldDB" id="A0A2A6EG74"/>
<reference evidence="2 3" key="1">
    <citation type="submission" date="2017-09" db="EMBL/GenBank/DDBJ databases">
        <title>Phase variable restriction modification systems are present in the genome sequences of periodontal pathogens Prevotella intermedia, Tannerella forsythia and Porphyromonas gingivalis.</title>
        <authorList>
            <person name="Haigh R.D."/>
            <person name="Crawford L."/>
            <person name="Ralph J."/>
            <person name="Wanford J."/>
            <person name="Vartoukian S.R."/>
            <person name="Hijazib K."/>
            <person name="Wade W."/>
            <person name="Oggioni M.R."/>
        </authorList>
    </citation>
    <scope>NUCLEOTIDE SEQUENCE [LARGE SCALE GENOMIC DNA]</scope>
    <source>
        <strain evidence="2 3">WW2834</strain>
    </source>
</reference>
<dbReference type="EMBL" id="NSLY01000009">
    <property type="protein sequence ID" value="PDP60629.1"/>
    <property type="molecule type" value="Genomic_DNA"/>
</dbReference>
<gene>
    <name evidence="2" type="ORF">CLI71_04880</name>
</gene>
<feature type="signal peptide" evidence="1">
    <location>
        <begin position="1"/>
        <end position="23"/>
    </location>
</feature>
<evidence type="ECO:0000313" key="3">
    <source>
        <dbReference type="Proteomes" id="UP000219058"/>
    </source>
</evidence>
<evidence type="ECO:0000256" key="1">
    <source>
        <dbReference type="SAM" id="SignalP"/>
    </source>
</evidence>
<dbReference type="InterPro" id="IPR026906">
    <property type="entry name" value="LRR_5"/>
</dbReference>
<evidence type="ECO:0000313" key="2">
    <source>
        <dbReference type="EMBL" id="PDP60629.1"/>
    </source>
</evidence>
<keyword evidence="1" id="KW-0732">Signal</keyword>
<dbReference type="Proteomes" id="UP000219058">
    <property type="component" value="Unassembled WGS sequence"/>
</dbReference>
<comment type="caution">
    <text evidence="2">The sequence shown here is derived from an EMBL/GenBank/DDBJ whole genome shotgun (WGS) entry which is preliminary data.</text>
</comment>
<organism evidence="2 3">
    <name type="scientific">Prevotella intermedia</name>
    <dbReference type="NCBI Taxonomy" id="28131"/>
    <lineage>
        <taxon>Bacteria</taxon>
        <taxon>Pseudomonadati</taxon>
        <taxon>Bacteroidota</taxon>
        <taxon>Bacteroidia</taxon>
        <taxon>Bacteroidales</taxon>
        <taxon>Prevotellaceae</taxon>
        <taxon>Prevotella</taxon>
    </lineage>
</organism>
<proteinExistence type="predicted"/>
<dbReference type="Pfam" id="PF13306">
    <property type="entry name" value="LRR_5"/>
    <property type="match status" value="1"/>
</dbReference>
<protein>
    <recommendedName>
        <fullName evidence="4">Leucine-rich repeat domain-containing protein</fullName>
    </recommendedName>
</protein>
<dbReference type="InterPro" id="IPR032675">
    <property type="entry name" value="LRR_dom_sf"/>
</dbReference>
<name>A0A2A6EG74_PREIN</name>
<accession>A0A2A6EG74</accession>
<dbReference type="RefSeq" id="WP_097549927.1">
    <property type="nucleotide sequence ID" value="NZ_NSLY01000009.1"/>
</dbReference>
<feature type="chain" id="PRO_5017959703" description="Leucine-rich repeat domain-containing protein" evidence="1">
    <location>
        <begin position="24"/>
        <end position="141"/>
    </location>
</feature>
<sequence length="141" mass="14678">MRQTKLLLLLLLALVMSATGAFAQTVGTSFTISDITYRITVKDLTTPANNTVEITSIKGNGSVTVPVFVTNSQDLFNYKVTATAAGGMIAQSGVTEVVLSEGLTTIGNGGFANCPTLQKITIPTSCATIGTGCFATYELKC</sequence>
<evidence type="ECO:0008006" key="4">
    <source>
        <dbReference type="Google" id="ProtNLM"/>
    </source>
</evidence>
<dbReference type="Gene3D" id="3.80.10.10">
    <property type="entry name" value="Ribonuclease Inhibitor"/>
    <property type="match status" value="1"/>
</dbReference>